<evidence type="ECO:0000256" key="8">
    <source>
        <dbReference type="ARBA" id="ARBA00023136"/>
    </source>
</evidence>
<sequence>MSRDQVPLVNLRCEAHTYPDGTVGMHDVDFSVYPDEVLALVGGNGAGKSTLLEHLNATLVPDDGELVVDGTPITEDNKAYARTEVGFVFQDADTQLVAPTVLDDVMFGLQNYGVPGDEAKQRAREALATVDASHLEDRIPHYLSGGEKRLVGLAGVLVLEPSVIVLDEPLAGLDPERSRLVAERIEQIHRDGISVVLSTHDLEFAADVADRICVMTDGNVVGNGTPREVFYNDALLAEANLHPPSAVRVAREAGLETTAQPVTEADLVSLLTEATDVATTQTPSPDGRGHD</sequence>
<comment type="subcellular location">
    <subcellularLocation>
        <location evidence="1">Cell membrane</location>
        <topology evidence="1">Peripheral membrane protein</topology>
    </subcellularLocation>
</comment>
<evidence type="ECO:0000259" key="10">
    <source>
        <dbReference type="PROSITE" id="PS50893"/>
    </source>
</evidence>
<keyword evidence="3" id="KW-0813">Transport</keyword>
<evidence type="ECO:0000256" key="7">
    <source>
        <dbReference type="ARBA" id="ARBA00022967"/>
    </source>
</evidence>
<dbReference type="Pfam" id="PF00005">
    <property type="entry name" value="ABC_tran"/>
    <property type="match status" value="1"/>
</dbReference>
<reference evidence="11" key="1">
    <citation type="submission" date="2022-09" db="EMBL/GenBank/DDBJ databases">
        <title>Diverse halophilic archaea isolated from saline environments.</title>
        <authorList>
            <person name="Cui H.-L."/>
        </authorList>
    </citation>
    <scope>NUCLEOTIDE SEQUENCE</scope>
    <source>
        <strain evidence="11">ZS-35-S2</strain>
    </source>
</reference>
<keyword evidence="5" id="KW-0547">Nucleotide-binding</keyword>
<dbReference type="GO" id="GO:0043190">
    <property type="term" value="C:ATP-binding cassette (ABC) transporter complex"/>
    <property type="evidence" value="ECO:0007669"/>
    <property type="project" value="TreeGrafter"/>
</dbReference>
<dbReference type="InterPro" id="IPR003593">
    <property type="entry name" value="AAA+_ATPase"/>
</dbReference>
<dbReference type="PANTHER" id="PTHR43553">
    <property type="entry name" value="HEAVY METAL TRANSPORTER"/>
    <property type="match status" value="1"/>
</dbReference>
<dbReference type="GO" id="GO:0042626">
    <property type="term" value="F:ATPase-coupled transmembrane transporter activity"/>
    <property type="evidence" value="ECO:0007669"/>
    <property type="project" value="TreeGrafter"/>
</dbReference>
<keyword evidence="6 11" id="KW-0067">ATP-binding</keyword>
<proteinExistence type="inferred from homology"/>
<dbReference type="GO" id="GO:0005524">
    <property type="term" value="F:ATP binding"/>
    <property type="evidence" value="ECO:0007669"/>
    <property type="project" value="UniProtKB-KW"/>
</dbReference>
<evidence type="ECO:0000256" key="2">
    <source>
        <dbReference type="ARBA" id="ARBA00005417"/>
    </source>
</evidence>
<dbReference type="GO" id="GO:0016887">
    <property type="term" value="F:ATP hydrolysis activity"/>
    <property type="evidence" value="ECO:0007669"/>
    <property type="project" value="InterPro"/>
</dbReference>
<comment type="function">
    <text evidence="9">Probably part of an ABC transporter complex. Responsible for energy coupling to the transport system.</text>
</comment>
<feature type="domain" description="ABC transporter" evidence="10">
    <location>
        <begin position="6"/>
        <end position="242"/>
    </location>
</feature>
<keyword evidence="8" id="KW-0472">Membrane</keyword>
<dbReference type="InterPro" id="IPR015856">
    <property type="entry name" value="ABC_transpr_CbiO/EcfA_su"/>
</dbReference>
<dbReference type="SMART" id="SM00382">
    <property type="entry name" value="AAA"/>
    <property type="match status" value="1"/>
</dbReference>
<dbReference type="PANTHER" id="PTHR43553:SF24">
    <property type="entry name" value="ENERGY-COUPLING FACTOR TRANSPORTER ATP-BINDING PROTEIN ECFA1"/>
    <property type="match status" value="1"/>
</dbReference>
<keyword evidence="7" id="KW-1278">Translocase</keyword>
<dbReference type="KEGG" id="ssai:N0B31_16710"/>
<dbReference type="PROSITE" id="PS50893">
    <property type="entry name" value="ABC_TRANSPORTER_2"/>
    <property type="match status" value="1"/>
</dbReference>
<evidence type="ECO:0000256" key="5">
    <source>
        <dbReference type="ARBA" id="ARBA00022741"/>
    </source>
</evidence>
<evidence type="ECO:0000256" key="3">
    <source>
        <dbReference type="ARBA" id="ARBA00022448"/>
    </source>
</evidence>
<organism evidence="11 12">
    <name type="scientific">Salinirubellus salinus</name>
    <dbReference type="NCBI Taxonomy" id="1364945"/>
    <lineage>
        <taxon>Archaea</taxon>
        <taxon>Methanobacteriati</taxon>
        <taxon>Methanobacteriota</taxon>
        <taxon>Stenosarchaea group</taxon>
        <taxon>Halobacteria</taxon>
        <taxon>Halobacteriales</taxon>
        <taxon>Natronomonadaceae</taxon>
        <taxon>Salinirubellus</taxon>
    </lineage>
</organism>
<dbReference type="SUPFAM" id="SSF52540">
    <property type="entry name" value="P-loop containing nucleoside triphosphate hydrolases"/>
    <property type="match status" value="1"/>
</dbReference>
<dbReference type="InterPro" id="IPR017871">
    <property type="entry name" value="ABC_transporter-like_CS"/>
</dbReference>
<keyword evidence="12" id="KW-1185">Reference proteome</keyword>
<keyword evidence="4" id="KW-1003">Cell membrane</keyword>
<dbReference type="Gene3D" id="3.40.50.300">
    <property type="entry name" value="P-loop containing nucleotide triphosphate hydrolases"/>
    <property type="match status" value="1"/>
</dbReference>
<evidence type="ECO:0000313" key="12">
    <source>
        <dbReference type="Proteomes" id="UP001057580"/>
    </source>
</evidence>
<evidence type="ECO:0000256" key="4">
    <source>
        <dbReference type="ARBA" id="ARBA00022475"/>
    </source>
</evidence>
<evidence type="ECO:0000256" key="1">
    <source>
        <dbReference type="ARBA" id="ARBA00004202"/>
    </source>
</evidence>
<dbReference type="AlphaFoldDB" id="A0A9E7UAG7"/>
<dbReference type="EMBL" id="CP104003">
    <property type="protein sequence ID" value="UWM53764.1"/>
    <property type="molecule type" value="Genomic_DNA"/>
</dbReference>
<comment type="similarity">
    <text evidence="2">Belongs to the ABC transporter superfamily.</text>
</comment>
<dbReference type="InterPro" id="IPR027417">
    <property type="entry name" value="P-loop_NTPase"/>
</dbReference>
<dbReference type="PROSITE" id="PS00211">
    <property type="entry name" value="ABC_TRANSPORTER_1"/>
    <property type="match status" value="1"/>
</dbReference>
<accession>A0A9E7UAG7</accession>
<protein>
    <submittedName>
        <fullName evidence="11">Energy-coupling factor ABC transporter ATP-binding protein</fullName>
    </submittedName>
</protein>
<dbReference type="InterPro" id="IPR050095">
    <property type="entry name" value="ECF_ABC_transporter_ATP-bd"/>
</dbReference>
<dbReference type="InterPro" id="IPR003439">
    <property type="entry name" value="ABC_transporter-like_ATP-bd"/>
</dbReference>
<name>A0A9E7UAG7_9EURY</name>
<dbReference type="Proteomes" id="UP001057580">
    <property type="component" value="Chromosome"/>
</dbReference>
<evidence type="ECO:0000313" key="11">
    <source>
        <dbReference type="EMBL" id="UWM53764.1"/>
    </source>
</evidence>
<evidence type="ECO:0000256" key="9">
    <source>
        <dbReference type="ARBA" id="ARBA00025157"/>
    </source>
</evidence>
<dbReference type="FunFam" id="3.40.50.300:FF:000224">
    <property type="entry name" value="Energy-coupling factor transporter ATP-binding protein EcfA"/>
    <property type="match status" value="1"/>
</dbReference>
<dbReference type="CDD" id="cd03225">
    <property type="entry name" value="ABC_cobalt_CbiO_domain1"/>
    <property type="match status" value="1"/>
</dbReference>
<evidence type="ECO:0000256" key="6">
    <source>
        <dbReference type="ARBA" id="ARBA00022840"/>
    </source>
</evidence>
<gene>
    <name evidence="11" type="ORF">N0B31_16710</name>
</gene>